<sequence length="84" mass="9095">MPYTQNPDMVAMTIGRIVLDRLNQGKTASIEDILSDLQNIVSLGQKGRISEQMAKGALAVMGRPDNLSTLPSMPRLTANKLAAR</sequence>
<evidence type="ECO:0000313" key="1">
    <source>
        <dbReference type="EMBL" id="TWI32820.1"/>
    </source>
</evidence>
<reference evidence="1 2" key="1">
    <citation type="journal article" date="2015" name="Stand. Genomic Sci.">
        <title>Genomic Encyclopedia of Bacterial and Archaeal Type Strains, Phase III: the genomes of soil and plant-associated and newly described type strains.</title>
        <authorList>
            <person name="Whitman W.B."/>
            <person name="Woyke T."/>
            <person name="Klenk H.P."/>
            <person name="Zhou Y."/>
            <person name="Lilburn T.G."/>
            <person name="Beck B.J."/>
            <person name="De Vos P."/>
            <person name="Vandamme P."/>
            <person name="Eisen J.A."/>
            <person name="Garrity G."/>
            <person name="Hugenholtz P."/>
            <person name="Kyrpides N.C."/>
        </authorList>
    </citation>
    <scope>NUCLEOTIDE SEQUENCE [LARGE SCALE GENOMIC DNA]</scope>
    <source>
        <strain evidence="1 2">CGMCC 1.5364</strain>
    </source>
</reference>
<organism evidence="1 2">
    <name type="scientific">Paracoccus sulfuroxidans</name>
    <dbReference type="NCBI Taxonomy" id="384678"/>
    <lineage>
        <taxon>Bacteria</taxon>
        <taxon>Pseudomonadati</taxon>
        <taxon>Pseudomonadota</taxon>
        <taxon>Alphaproteobacteria</taxon>
        <taxon>Rhodobacterales</taxon>
        <taxon>Paracoccaceae</taxon>
        <taxon>Paracoccus</taxon>
    </lineage>
</organism>
<dbReference type="EMBL" id="VLKU01000008">
    <property type="protein sequence ID" value="TWI32820.1"/>
    <property type="molecule type" value="Genomic_DNA"/>
</dbReference>
<evidence type="ECO:0000313" key="2">
    <source>
        <dbReference type="Proteomes" id="UP000316225"/>
    </source>
</evidence>
<dbReference type="Proteomes" id="UP000316225">
    <property type="component" value="Unassembled WGS sequence"/>
</dbReference>
<accession>A0A562NL75</accession>
<name>A0A562NL75_9RHOB</name>
<keyword evidence="2" id="KW-1185">Reference proteome</keyword>
<proteinExistence type="predicted"/>
<comment type="caution">
    <text evidence="1">The sequence shown here is derived from an EMBL/GenBank/DDBJ whole genome shotgun (WGS) entry which is preliminary data.</text>
</comment>
<dbReference type="AlphaFoldDB" id="A0A562NL75"/>
<protein>
    <submittedName>
        <fullName evidence="1">Uncharacterized protein</fullName>
    </submittedName>
</protein>
<gene>
    <name evidence="1" type="ORF">IQ24_02696</name>
</gene>